<keyword evidence="1" id="KW-1133">Transmembrane helix</keyword>
<gene>
    <name evidence="2" type="ORF">QQS21_012501</name>
</gene>
<dbReference type="EMBL" id="JASWJB010000547">
    <property type="protein sequence ID" value="KAK2589821.1"/>
    <property type="molecule type" value="Genomic_DNA"/>
</dbReference>
<keyword evidence="1" id="KW-0472">Membrane</keyword>
<accession>A0AAJ0CFL1</accession>
<dbReference type="AlphaFoldDB" id="A0AAJ0CFL1"/>
<reference evidence="2" key="1">
    <citation type="submission" date="2023-06" db="EMBL/GenBank/DDBJ databases">
        <title>Conoideocrella luteorostrata (Hypocreales: Clavicipitaceae), a potential biocontrol fungus for elongate hemlock scale in United States Christmas tree production areas.</title>
        <authorList>
            <person name="Barrett H."/>
            <person name="Lovett B."/>
            <person name="Macias A.M."/>
            <person name="Stajich J.E."/>
            <person name="Kasson M.T."/>
        </authorList>
    </citation>
    <scope>NUCLEOTIDE SEQUENCE</scope>
    <source>
        <strain evidence="2">ARSEF 14590</strain>
    </source>
</reference>
<evidence type="ECO:0000313" key="3">
    <source>
        <dbReference type="Proteomes" id="UP001251528"/>
    </source>
</evidence>
<proteinExistence type="predicted"/>
<keyword evidence="3" id="KW-1185">Reference proteome</keyword>
<organism evidence="2 3">
    <name type="scientific">Conoideocrella luteorostrata</name>
    <dbReference type="NCBI Taxonomy" id="1105319"/>
    <lineage>
        <taxon>Eukaryota</taxon>
        <taxon>Fungi</taxon>
        <taxon>Dikarya</taxon>
        <taxon>Ascomycota</taxon>
        <taxon>Pezizomycotina</taxon>
        <taxon>Sordariomycetes</taxon>
        <taxon>Hypocreomycetidae</taxon>
        <taxon>Hypocreales</taxon>
        <taxon>Clavicipitaceae</taxon>
        <taxon>Conoideocrella</taxon>
    </lineage>
</organism>
<comment type="caution">
    <text evidence="2">The sequence shown here is derived from an EMBL/GenBank/DDBJ whole genome shotgun (WGS) entry which is preliminary data.</text>
</comment>
<evidence type="ECO:0000256" key="1">
    <source>
        <dbReference type="SAM" id="Phobius"/>
    </source>
</evidence>
<dbReference type="Proteomes" id="UP001251528">
    <property type="component" value="Unassembled WGS sequence"/>
</dbReference>
<sequence length="368" mass="41881">MTRSSSQERSETASQLFGKAGAFPFFFALFDDFLSQENDVALSLTGPNMQEQLSYKSILHAAGIIKDNPDMTKEEVIQKLRATAAPSCMSKLEKNVNLAVQAMLMVDCTANHWHATDFTLGNHRPISWLSQEKYVDFFERSFPAGHQSSLNKIQAAIEDKASMKAWKLQKRLGISFRGTNNLAEHLLFDPRRNCLYLFHHAEFLKAHLERYQSHDRPLEMTALESLNLGTVPAQLLVETLHSLQSLLFPPIDQKSAAILDRLMTKRNENFDCECAEYEGYKIFQEPPESFQYVYWGERLVHLQELLKTRPPRNRLERWLKWQSSEGNALFVALLALLISICVGAVSVGIGAVQVWIAWMAWKHPVAPG</sequence>
<name>A0AAJ0CFL1_9HYPO</name>
<protein>
    <submittedName>
        <fullName evidence="2">Uncharacterized protein</fullName>
    </submittedName>
</protein>
<evidence type="ECO:0000313" key="2">
    <source>
        <dbReference type="EMBL" id="KAK2589821.1"/>
    </source>
</evidence>
<keyword evidence="1" id="KW-0812">Transmembrane</keyword>
<feature type="transmembrane region" description="Helical" evidence="1">
    <location>
        <begin position="328"/>
        <end position="361"/>
    </location>
</feature>